<dbReference type="SUPFAM" id="SSF50249">
    <property type="entry name" value="Nucleic acid-binding proteins"/>
    <property type="match status" value="1"/>
</dbReference>
<gene>
    <name evidence="2" type="ORF">DBV15_03642</name>
</gene>
<dbReference type="GO" id="GO:0006260">
    <property type="term" value="P:DNA replication"/>
    <property type="evidence" value="ECO:0007669"/>
    <property type="project" value="InterPro"/>
</dbReference>
<feature type="domain" description="Replication factor-A protein 1 N-terminal" evidence="1">
    <location>
        <begin position="23"/>
        <end position="100"/>
    </location>
</feature>
<dbReference type="Pfam" id="PF04057">
    <property type="entry name" value="Rep-A_N"/>
    <property type="match status" value="1"/>
</dbReference>
<proteinExistence type="predicted"/>
<sequence>MPVMYNSYNLTEGALEGYKKLPRTINIKDGVATDRYRLLVSDGQSLSSFIMMTTQLNNLITDDILNEYAICRILNYHLASVNESGTERYVMLILDIEVLLSGNEVGYKIGNPTIRC</sequence>
<protein>
    <submittedName>
        <fullName evidence="2">Replication protein A subunit</fullName>
    </submittedName>
</protein>
<dbReference type="STRING" id="300112.A0A4S2KBH4"/>
<evidence type="ECO:0000313" key="3">
    <source>
        <dbReference type="Proteomes" id="UP000310200"/>
    </source>
</evidence>
<reference evidence="2 3" key="1">
    <citation type="journal article" date="2019" name="Philos. Trans. R. Soc. Lond., B, Biol. Sci.">
        <title>Ant behaviour and brain gene expression of defending hosts depend on the ecological success of the intruding social parasite.</title>
        <authorList>
            <person name="Kaur R."/>
            <person name="Stoldt M."/>
            <person name="Jongepier E."/>
            <person name="Feldmeyer B."/>
            <person name="Menzel F."/>
            <person name="Bornberg-Bauer E."/>
            <person name="Foitzik S."/>
        </authorList>
    </citation>
    <scope>NUCLEOTIDE SEQUENCE [LARGE SCALE GENOMIC DNA]</scope>
    <source>
        <tissue evidence="2">Whole body</tissue>
    </source>
</reference>
<dbReference type="GO" id="GO:0003677">
    <property type="term" value="F:DNA binding"/>
    <property type="evidence" value="ECO:0007669"/>
    <property type="project" value="InterPro"/>
</dbReference>
<accession>A0A4S2KBH4</accession>
<dbReference type="AlphaFoldDB" id="A0A4S2KBH4"/>
<organism evidence="2 3">
    <name type="scientific">Temnothorax longispinosus</name>
    <dbReference type="NCBI Taxonomy" id="300112"/>
    <lineage>
        <taxon>Eukaryota</taxon>
        <taxon>Metazoa</taxon>
        <taxon>Ecdysozoa</taxon>
        <taxon>Arthropoda</taxon>
        <taxon>Hexapoda</taxon>
        <taxon>Insecta</taxon>
        <taxon>Pterygota</taxon>
        <taxon>Neoptera</taxon>
        <taxon>Endopterygota</taxon>
        <taxon>Hymenoptera</taxon>
        <taxon>Apocrita</taxon>
        <taxon>Aculeata</taxon>
        <taxon>Formicoidea</taxon>
        <taxon>Formicidae</taxon>
        <taxon>Myrmicinae</taxon>
        <taxon>Temnothorax</taxon>
    </lineage>
</organism>
<keyword evidence="3" id="KW-1185">Reference proteome</keyword>
<dbReference type="EMBL" id="QBLH01002887">
    <property type="protein sequence ID" value="TGZ46410.1"/>
    <property type="molecule type" value="Genomic_DNA"/>
</dbReference>
<dbReference type="InterPro" id="IPR007199">
    <property type="entry name" value="Rep_factor-A_N"/>
</dbReference>
<dbReference type="GO" id="GO:0005634">
    <property type="term" value="C:nucleus"/>
    <property type="evidence" value="ECO:0007669"/>
    <property type="project" value="InterPro"/>
</dbReference>
<dbReference type="Gene3D" id="2.40.50.140">
    <property type="entry name" value="Nucleic acid-binding proteins"/>
    <property type="match status" value="1"/>
</dbReference>
<dbReference type="InterPro" id="IPR012340">
    <property type="entry name" value="NA-bd_OB-fold"/>
</dbReference>
<dbReference type="Proteomes" id="UP000310200">
    <property type="component" value="Unassembled WGS sequence"/>
</dbReference>
<name>A0A4S2KBH4_9HYME</name>
<evidence type="ECO:0000259" key="1">
    <source>
        <dbReference type="Pfam" id="PF04057"/>
    </source>
</evidence>
<comment type="caution">
    <text evidence="2">The sequence shown here is derived from an EMBL/GenBank/DDBJ whole genome shotgun (WGS) entry which is preliminary data.</text>
</comment>
<evidence type="ECO:0000313" key="2">
    <source>
        <dbReference type="EMBL" id="TGZ46410.1"/>
    </source>
</evidence>